<dbReference type="AlphaFoldDB" id="A0A8D0B4X6"/>
<dbReference type="FunFam" id="2.40.10.10:FF:000003">
    <property type="entry name" value="Transmembrane serine protease 3"/>
    <property type="match status" value="2"/>
</dbReference>
<keyword evidence="4 7" id="KW-0720">Serine protease</keyword>
<dbReference type="Gene3D" id="2.60.120.290">
    <property type="entry name" value="Spermadhesin, CUB domain"/>
    <property type="match status" value="2"/>
</dbReference>
<keyword evidence="11" id="KW-1185">Reference proteome</keyword>
<sequence>MLLRGEYFLLLDFPIRDKDACTHLKMPVPFSNLILFILGTIYLRKGSPTPMFLHQGTKCGQKLYDTNAWYSFGSLSRIVGGVQVHQGAHPWQVSLKRNNQHFCGGTLVSHDWVITAAHCVVSRYLLNSLTVTAGEHDLRQKEMEEQTLHVRYIIKHPNFNVKKPMDYDIALLKMDGHFKYGSTVWPVCLPDPYERFDPGFVCVTCGWGRLKENGVLPEVLHEVELPILDHRECSRVLSTLKKPVEGHTVMCAGFPDGGKDACQGDSGGSLVCKREPGPWILIGVTSWGVGCARSWMHNLRKKYARRGTPGVFTDLIKVLPWIQEHMDTDVKMKSSTASCNTQDGKLPGNEGILFFPEYPEPFYQDNQLCIWTLLVPKGMNILLNFSRFDLESDTYCDYDSLSVISKEHRLLGKFCGMDSPSPVLVGSNSITLKFVSDNKEHGTGFSMIYQAIEPSTLTDSGCGSVKILFEEGAVQSIHYPEAYNNLADCQWIIHAPEGYVVKLIYETFEMEENEDCTYDSVTVYENVAKENEIARSCGFVLPAPVLSSSSIMLIRFQSDETETFHGFRARFLFIPVSDLNISNSSGEVMLFEEINNATNESVIPDDACGVASNQPRFLFSRIIGGEEAVPHSWPWQASIQILGENICGGTVLTSTWVVTAAHCFKQREKYRDHWRVIAGVHNIRDEEPNVQKRHVKKYIFHPDFNSTTMDSDIALLQVAEPFEFNNYVRPVCLPKAHEKVEPSRVCVITGWGIQSEGNGSSRKLHQLEVPILVSEECQKYVNYSGSLNNHMFCAGFLAEEGKDACTGDSGGPLVCHSEESGFYILHGIISWGFGCGTRGYPGIYINVASFVDWIGQHLYGNDTSEKTHMSSYDLSIQNN</sequence>
<dbReference type="GeneTree" id="ENSGT00940000157791"/>
<dbReference type="PRINTS" id="PR00722">
    <property type="entry name" value="CHYMOTRYPSIN"/>
</dbReference>
<evidence type="ECO:0000256" key="1">
    <source>
        <dbReference type="ARBA" id="ARBA00009228"/>
    </source>
</evidence>
<dbReference type="GO" id="GO:0035821">
    <property type="term" value="P:modulation of process of another organism"/>
    <property type="evidence" value="ECO:0007669"/>
    <property type="project" value="UniProtKB-ARBA"/>
</dbReference>
<comment type="similarity">
    <text evidence="1">Belongs to the peptidase S1 family. Snake venom subfamily.</text>
</comment>
<evidence type="ECO:0000256" key="6">
    <source>
        <dbReference type="PROSITE-ProRule" id="PRU00059"/>
    </source>
</evidence>
<dbReference type="InterPro" id="IPR000859">
    <property type="entry name" value="CUB_dom"/>
</dbReference>
<evidence type="ECO:0000259" key="9">
    <source>
        <dbReference type="PROSITE" id="PS50240"/>
    </source>
</evidence>
<dbReference type="CDD" id="cd00190">
    <property type="entry name" value="Tryp_SPc"/>
    <property type="match status" value="2"/>
</dbReference>
<keyword evidence="3 7" id="KW-0378">Hydrolase</keyword>
<dbReference type="Gene3D" id="2.40.10.10">
    <property type="entry name" value="Trypsin-like serine proteases"/>
    <property type="match status" value="2"/>
</dbReference>
<dbReference type="SMART" id="SM00042">
    <property type="entry name" value="CUB"/>
    <property type="match status" value="2"/>
</dbReference>
<dbReference type="GO" id="GO:0009566">
    <property type="term" value="P:fertilization"/>
    <property type="evidence" value="ECO:0007669"/>
    <property type="project" value="Ensembl"/>
</dbReference>
<organism evidence="10 11">
    <name type="scientific">Salvator merianae</name>
    <name type="common">Argentine black and white tegu</name>
    <name type="synonym">Tupinambis merianae</name>
    <dbReference type="NCBI Taxonomy" id="96440"/>
    <lineage>
        <taxon>Eukaryota</taxon>
        <taxon>Metazoa</taxon>
        <taxon>Chordata</taxon>
        <taxon>Craniata</taxon>
        <taxon>Vertebrata</taxon>
        <taxon>Euteleostomi</taxon>
        <taxon>Lepidosauria</taxon>
        <taxon>Squamata</taxon>
        <taxon>Bifurcata</taxon>
        <taxon>Unidentata</taxon>
        <taxon>Episquamata</taxon>
        <taxon>Laterata</taxon>
        <taxon>Teiioidea</taxon>
        <taxon>Teiidae</taxon>
        <taxon>Salvator</taxon>
    </lineage>
</organism>
<dbReference type="PROSITE" id="PS01180">
    <property type="entry name" value="CUB"/>
    <property type="match status" value="2"/>
</dbReference>
<evidence type="ECO:0000256" key="4">
    <source>
        <dbReference type="ARBA" id="ARBA00022825"/>
    </source>
</evidence>
<accession>A0A8D0B4X6</accession>
<evidence type="ECO:0000256" key="5">
    <source>
        <dbReference type="ARBA" id="ARBA00023157"/>
    </source>
</evidence>
<reference evidence="10" key="2">
    <citation type="submission" date="2025-09" db="UniProtKB">
        <authorList>
            <consortium name="Ensembl"/>
        </authorList>
    </citation>
    <scope>IDENTIFICATION</scope>
</reference>
<dbReference type="GO" id="GO:0004252">
    <property type="term" value="F:serine-type endopeptidase activity"/>
    <property type="evidence" value="ECO:0007669"/>
    <property type="project" value="InterPro"/>
</dbReference>
<dbReference type="Proteomes" id="UP000694421">
    <property type="component" value="Unplaced"/>
</dbReference>
<protein>
    <submittedName>
        <fullName evidence="10">Ovochymase 2</fullName>
    </submittedName>
</protein>
<keyword evidence="2 7" id="KW-0645">Protease</keyword>
<dbReference type="Pfam" id="PF00089">
    <property type="entry name" value="Trypsin"/>
    <property type="match status" value="2"/>
</dbReference>
<dbReference type="PROSITE" id="PS50240">
    <property type="entry name" value="TRYPSIN_DOM"/>
    <property type="match status" value="2"/>
</dbReference>
<dbReference type="PROSITE" id="PS00135">
    <property type="entry name" value="TRYPSIN_SER"/>
    <property type="match status" value="2"/>
</dbReference>
<dbReference type="CDD" id="cd00041">
    <property type="entry name" value="CUB"/>
    <property type="match status" value="2"/>
</dbReference>
<dbReference type="InterPro" id="IPR043504">
    <property type="entry name" value="Peptidase_S1_PA_chymotrypsin"/>
</dbReference>
<dbReference type="SMART" id="SM00020">
    <property type="entry name" value="Tryp_SPc"/>
    <property type="match status" value="2"/>
</dbReference>
<evidence type="ECO:0000256" key="7">
    <source>
        <dbReference type="RuleBase" id="RU363034"/>
    </source>
</evidence>
<dbReference type="OMA" id="GAFQFDH"/>
<dbReference type="SUPFAM" id="SSF50494">
    <property type="entry name" value="Trypsin-like serine proteases"/>
    <property type="match status" value="2"/>
</dbReference>
<dbReference type="PANTHER" id="PTHR24252:SF18">
    <property type="entry name" value="OVOCHYMASE 1"/>
    <property type="match status" value="1"/>
</dbReference>
<dbReference type="PANTHER" id="PTHR24252">
    <property type="entry name" value="ACROSIN-RELATED"/>
    <property type="match status" value="1"/>
</dbReference>
<proteinExistence type="inferred from homology"/>
<evidence type="ECO:0000313" key="10">
    <source>
        <dbReference type="Ensembl" id="ENSSMRP00000000656.1"/>
    </source>
</evidence>
<dbReference type="SUPFAM" id="SSF49854">
    <property type="entry name" value="Spermadhesin, CUB domain"/>
    <property type="match status" value="2"/>
</dbReference>
<feature type="domain" description="Peptidase S1" evidence="9">
    <location>
        <begin position="622"/>
        <end position="859"/>
    </location>
</feature>
<comment type="caution">
    <text evidence="6">Lacks conserved residue(s) required for the propagation of feature annotation.</text>
</comment>
<evidence type="ECO:0000259" key="8">
    <source>
        <dbReference type="PROSITE" id="PS01180"/>
    </source>
</evidence>
<dbReference type="InterPro" id="IPR009003">
    <property type="entry name" value="Peptidase_S1_PA"/>
</dbReference>
<dbReference type="PROSITE" id="PS00134">
    <property type="entry name" value="TRYPSIN_HIS"/>
    <property type="match status" value="2"/>
</dbReference>
<evidence type="ECO:0000256" key="3">
    <source>
        <dbReference type="ARBA" id="ARBA00022801"/>
    </source>
</evidence>
<feature type="domain" description="CUB" evidence="8">
    <location>
        <begin position="339"/>
        <end position="452"/>
    </location>
</feature>
<dbReference type="Ensembl" id="ENSSMRT00000000805.1">
    <property type="protein sequence ID" value="ENSSMRP00000000656.1"/>
    <property type="gene ID" value="ENSSMRG00000000561.1"/>
</dbReference>
<dbReference type="InterPro" id="IPR033116">
    <property type="entry name" value="TRYPSIN_SER"/>
</dbReference>
<dbReference type="InterPro" id="IPR035914">
    <property type="entry name" value="Sperma_CUB_dom_sf"/>
</dbReference>
<dbReference type="GO" id="GO:0006508">
    <property type="term" value="P:proteolysis"/>
    <property type="evidence" value="ECO:0007669"/>
    <property type="project" value="UniProtKB-KW"/>
</dbReference>
<dbReference type="Pfam" id="PF00431">
    <property type="entry name" value="CUB"/>
    <property type="match status" value="2"/>
</dbReference>
<name>A0A8D0B4X6_SALMN</name>
<feature type="domain" description="CUB" evidence="8">
    <location>
        <begin position="462"/>
        <end position="574"/>
    </location>
</feature>
<feature type="domain" description="Peptidase S1" evidence="9">
    <location>
        <begin position="78"/>
        <end position="327"/>
    </location>
</feature>
<dbReference type="InterPro" id="IPR018114">
    <property type="entry name" value="TRYPSIN_HIS"/>
</dbReference>
<evidence type="ECO:0000256" key="2">
    <source>
        <dbReference type="ARBA" id="ARBA00022670"/>
    </source>
</evidence>
<dbReference type="InterPro" id="IPR001254">
    <property type="entry name" value="Trypsin_dom"/>
</dbReference>
<dbReference type="InterPro" id="IPR001314">
    <property type="entry name" value="Peptidase_S1A"/>
</dbReference>
<feature type="disulfide bond" evidence="6">
    <location>
        <begin position="462"/>
        <end position="489"/>
    </location>
</feature>
<dbReference type="GO" id="GO:0005576">
    <property type="term" value="C:extracellular region"/>
    <property type="evidence" value="ECO:0007669"/>
    <property type="project" value="UniProtKB-ARBA"/>
</dbReference>
<keyword evidence="5 6" id="KW-1015">Disulfide bond</keyword>
<evidence type="ECO:0000313" key="11">
    <source>
        <dbReference type="Proteomes" id="UP000694421"/>
    </source>
</evidence>
<dbReference type="FunFam" id="2.60.120.290:FF:000005">
    <property type="entry name" value="Procollagen C-endopeptidase enhancer 1"/>
    <property type="match status" value="2"/>
</dbReference>
<reference evidence="10" key="1">
    <citation type="submission" date="2025-08" db="UniProtKB">
        <authorList>
            <consortium name="Ensembl"/>
        </authorList>
    </citation>
    <scope>IDENTIFICATION</scope>
</reference>